<feature type="compositionally biased region" description="Basic and acidic residues" evidence="1">
    <location>
        <begin position="198"/>
        <end position="228"/>
    </location>
</feature>
<protein>
    <submittedName>
        <fullName evidence="2">(Atlantic silverside) hypothetical protein</fullName>
    </submittedName>
</protein>
<accession>A0A8S4BZM2</accession>
<gene>
    <name evidence="2" type="ORF">MMEN_LOCUS22085</name>
</gene>
<feature type="region of interest" description="Disordered" evidence="1">
    <location>
        <begin position="1"/>
        <end position="228"/>
    </location>
</feature>
<organism evidence="2 3">
    <name type="scientific">Menidia menidia</name>
    <name type="common">Atlantic silverside</name>
    <dbReference type="NCBI Taxonomy" id="238744"/>
    <lineage>
        <taxon>Eukaryota</taxon>
        <taxon>Metazoa</taxon>
        <taxon>Chordata</taxon>
        <taxon>Craniata</taxon>
        <taxon>Vertebrata</taxon>
        <taxon>Euteleostomi</taxon>
        <taxon>Actinopterygii</taxon>
        <taxon>Neopterygii</taxon>
        <taxon>Teleostei</taxon>
        <taxon>Neoteleostei</taxon>
        <taxon>Acanthomorphata</taxon>
        <taxon>Ovalentaria</taxon>
        <taxon>Atherinomorphae</taxon>
        <taxon>Atheriniformes</taxon>
        <taxon>Atherinopsidae</taxon>
        <taxon>Menidiinae</taxon>
        <taxon>Menidia</taxon>
    </lineage>
</organism>
<dbReference type="Proteomes" id="UP000677803">
    <property type="component" value="Unassembled WGS sequence"/>
</dbReference>
<keyword evidence="3" id="KW-1185">Reference proteome</keyword>
<dbReference type="OrthoDB" id="8962384at2759"/>
<dbReference type="AlphaFoldDB" id="A0A8S4BZM2"/>
<feature type="compositionally biased region" description="Basic and acidic residues" evidence="1">
    <location>
        <begin position="31"/>
        <end position="44"/>
    </location>
</feature>
<feature type="region of interest" description="Disordered" evidence="1">
    <location>
        <begin position="265"/>
        <end position="294"/>
    </location>
</feature>
<evidence type="ECO:0000313" key="3">
    <source>
        <dbReference type="Proteomes" id="UP000677803"/>
    </source>
</evidence>
<feature type="compositionally biased region" description="Pro residues" evidence="1">
    <location>
        <begin position="164"/>
        <end position="180"/>
    </location>
</feature>
<feature type="compositionally biased region" description="Low complexity" evidence="1">
    <location>
        <begin position="361"/>
        <end position="370"/>
    </location>
</feature>
<dbReference type="GO" id="GO:0042552">
    <property type="term" value="P:myelination"/>
    <property type="evidence" value="ECO:0007669"/>
    <property type="project" value="TreeGrafter"/>
</dbReference>
<evidence type="ECO:0000313" key="2">
    <source>
        <dbReference type="EMBL" id="CAG6021900.1"/>
    </source>
</evidence>
<dbReference type="PANTHER" id="PTHR15016">
    <property type="entry name" value="BREAST CARCINOMA-AMPLIFIED SEQUENCE 1"/>
    <property type="match status" value="1"/>
</dbReference>
<reference evidence="2" key="1">
    <citation type="submission" date="2021-05" db="EMBL/GenBank/DDBJ databases">
        <authorList>
            <person name="Tigano A."/>
        </authorList>
    </citation>
    <scope>NUCLEOTIDE SEQUENCE</scope>
</reference>
<feature type="compositionally biased region" description="Basic and acidic residues" evidence="1">
    <location>
        <begin position="143"/>
        <end position="154"/>
    </location>
</feature>
<feature type="region of interest" description="Disordered" evidence="1">
    <location>
        <begin position="328"/>
        <end position="430"/>
    </location>
</feature>
<evidence type="ECO:0000256" key="1">
    <source>
        <dbReference type="SAM" id="MobiDB-lite"/>
    </source>
</evidence>
<dbReference type="PANTHER" id="PTHR15016:SF6">
    <property type="entry name" value="BREAST CARCINOMA-AMPLIFIED SEQUENCE 1"/>
    <property type="match status" value="1"/>
</dbReference>
<dbReference type="InterPro" id="IPR026115">
    <property type="entry name" value="NABC1"/>
</dbReference>
<feature type="compositionally biased region" description="Basic and acidic residues" evidence="1">
    <location>
        <begin position="56"/>
        <end position="68"/>
    </location>
</feature>
<name>A0A8S4BZM2_9TELE</name>
<comment type="caution">
    <text evidence="2">The sequence shown here is derived from an EMBL/GenBank/DDBJ whole genome shotgun (WGS) entry which is preliminary data.</text>
</comment>
<dbReference type="EMBL" id="CAJRST010041110">
    <property type="protein sequence ID" value="CAG6021900.1"/>
    <property type="molecule type" value="Genomic_DNA"/>
</dbReference>
<feature type="compositionally biased region" description="Basic and acidic residues" evidence="1">
    <location>
        <begin position="76"/>
        <end position="87"/>
    </location>
</feature>
<sequence length="430" mass="46183">MATEPSNGAIVEPDAQPVNAQVISATPETNNKTEDVKRDKEAKSPRFGKLFKKKDRKGDGEKLQHQVDESNFPSDPKQETDNLKQDSEPPPEAVILVSSPEEDKVPVTANGNGQPVESQEDSDAEENPVMNFFKTLVTPTKTSKKETAAHDATKDQVAQISEPPAVPKGMPAPPPPPPEPPKMEIKGEPAAKPVKSAPKQDPKVAKEAETSRGKSARDTLSRFFRPKETPVEVPQPVVDVQIESKVEPQEAALAVLQQVVEVQKVDPSKTSTLEAAAKPEPPPPAQEEKKADSKSSLFSFFKPKVLLDHMTTKVQAASTSGVRLIRKTTGLAADPKKMTPTPPAEAEAAQAVKAKEEPKAAAKSPEAVVESKPASVASQSGDDAPNVPRKLEKRNSIQLFFKNLGQKRHSTDAGVQTEPVTVAPAAEKAK</sequence>
<proteinExistence type="predicted"/>
<feature type="compositionally biased region" description="Polar residues" evidence="1">
    <location>
        <begin position="18"/>
        <end position="30"/>
    </location>
</feature>